<feature type="transmembrane region" description="Helical" evidence="1">
    <location>
        <begin position="670"/>
        <end position="692"/>
    </location>
</feature>
<dbReference type="KEGG" id="ssao:94299942"/>
<sequence>MSPDIHYWVPIYGLLCHHELLAAMHYTLCSVWRNTTDCNQADGYYCNEDTHQCKHRGEFCGGCLSQDFCYKCISKEDVLNSNGTCTTGCKDLEEGFYCNEGKQEPCFEGIASACRCKSGDNCATCSIYGNCHACLPNYQINEYGNCFQCAPGYEIKAQTCVPTQYSQAEAGTCSLSVQGCRAGFFCPAVDKFFVKCQKCNENMTLEQSCYCVDYIPTANCIQCAGLSCGQYHIAQHDHTTPLHKCHHGCFECDENRTCLRCAQTYVYDENSNTCNNYCQNNKDCEIALGSFCDTGSKRCTACQAGCLKCSASDFCEKCDPSNYVTTTAGLCTPKCDYLLGSFYCNNGAPAGCEDGITSQCKCGDSQNCATCTQTGKCASCFSRFALSGKGDCQLCQRGYAHIGDLCVAVRVDPEVSGSCTSEQPTCKAGYFCPAVGSQRVQCQLCHEDMALGESCYCADHVPSKNCVECVNGQCTRSQYDHKEHVPSHPKCLSGCYECDEQQKCLMCAQTFILDQAANTCSNKCETNQDCAKVIASFCDTDTKRCTECPAGCSFCSSATFCDKCEDRNYVLTTTGLCTSKCENIPLGFYCNDGLPEPCHENITSQCNCGNSQNCALCNSNHKGCLKCLPNMQKNTYGMCLTALEWKLQNQKADGEVKQELTRDTLGISTYLGAAAAIGILTFSVGAVAYIAVKKARKAAGVAATAIN</sequence>
<dbReference type="GeneID" id="94299942"/>
<gene>
    <name evidence="2" type="ORF">SS50377_25919</name>
</gene>
<comment type="caution">
    <text evidence="2">The sequence shown here is derived from an EMBL/GenBank/DDBJ whole genome shotgun (WGS) entry which is preliminary data.</text>
</comment>
<organism evidence="2 3">
    <name type="scientific">Spironucleus salmonicida</name>
    <dbReference type="NCBI Taxonomy" id="348837"/>
    <lineage>
        <taxon>Eukaryota</taxon>
        <taxon>Metamonada</taxon>
        <taxon>Diplomonadida</taxon>
        <taxon>Hexamitidae</taxon>
        <taxon>Hexamitinae</taxon>
        <taxon>Spironucleus</taxon>
    </lineage>
</organism>
<dbReference type="Gene3D" id="2.10.220.10">
    <property type="entry name" value="Hormone Receptor, Insulin-like Growth Factor Receptor 1, Chain A, domain 2"/>
    <property type="match status" value="2"/>
</dbReference>
<dbReference type="RefSeq" id="XP_067762501.1">
    <property type="nucleotide sequence ID" value="XM_067909745.1"/>
</dbReference>
<dbReference type="InterPro" id="IPR009030">
    <property type="entry name" value="Growth_fac_rcpt_cys_sf"/>
</dbReference>
<dbReference type="SUPFAM" id="SSF57184">
    <property type="entry name" value="Growth factor receptor domain"/>
    <property type="match status" value="2"/>
</dbReference>
<proteinExistence type="predicted"/>
<dbReference type="InterPro" id="IPR006212">
    <property type="entry name" value="Furin_repeat"/>
</dbReference>
<evidence type="ECO:0000256" key="1">
    <source>
        <dbReference type="SAM" id="Phobius"/>
    </source>
</evidence>
<dbReference type="SMART" id="SM00261">
    <property type="entry name" value="FU"/>
    <property type="match status" value="4"/>
</dbReference>
<accession>A0A9P8LP40</accession>
<keyword evidence="1" id="KW-0812">Transmembrane</keyword>
<reference evidence="2 3" key="1">
    <citation type="journal article" date="2014" name="PLoS Genet.">
        <title>The Genome of Spironucleus salmonicida Highlights a Fish Pathogen Adapted to Fluctuating Environments.</title>
        <authorList>
            <person name="Xu F."/>
            <person name="Jerlstrom-Hultqvist J."/>
            <person name="Einarsson E."/>
            <person name="Astvaldsson A."/>
            <person name="Svard S.G."/>
            <person name="Andersson J.O."/>
        </authorList>
    </citation>
    <scope>NUCLEOTIDE SEQUENCE [LARGE SCALE GENOMIC DNA]</scope>
    <source>
        <strain evidence="2 3">ATCC 50377</strain>
    </source>
</reference>
<evidence type="ECO:0000313" key="3">
    <source>
        <dbReference type="Proteomes" id="UP000018208"/>
    </source>
</evidence>
<dbReference type="AlphaFoldDB" id="A0A9P8LP40"/>
<keyword evidence="1" id="KW-1133">Transmembrane helix</keyword>
<evidence type="ECO:0000313" key="2">
    <source>
        <dbReference type="EMBL" id="KAH0571728.1"/>
    </source>
</evidence>
<dbReference type="Proteomes" id="UP000018208">
    <property type="component" value="Unassembled WGS sequence"/>
</dbReference>
<name>A0A9P8LP40_9EUKA</name>
<keyword evidence="3" id="KW-1185">Reference proteome</keyword>
<dbReference type="EMBL" id="AUWU02000006">
    <property type="protein sequence ID" value="KAH0571728.1"/>
    <property type="molecule type" value="Genomic_DNA"/>
</dbReference>
<protein>
    <submittedName>
        <fullName evidence="2">Cysteine-rich membrane protein 1</fullName>
    </submittedName>
</protein>
<dbReference type="OrthoDB" id="300641at2759"/>
<keyword evidence="1" id="KW-0472">Membrane</keyword>